<dbReference type="Pfam" id="PF14543">
    <property type="entry name" value="TAXi_N"/>
    <property type="match status" value="1"/>
</dbReference>
<evidence type="ECO:0000256" key="1">
    <source>
        <dbReference type="ARBA" id="ARBA00007447"/>
    </source>
</evidence>
<dbReference type="Pfam" id="PF14541">
    <property type="entry name" value="TAXi_C"/>
    <property type="match status" value="1"/>
</dbReference>
<feature type="active site" evidence="2">
    <location>
        <position position="336"/>
    </location>
</feature>
<protein>
    <recommendedName>
        <fullName evidence="4">Peptidase A1 domain-containing protein</fullName>
    </recommendedName>
</protein>
<dbReference type="Gramene" id="Pp3c26_9050V3.2">
    <property type="protein sequence ID" value="Pp3c26_9050V3.2"/>
    <property type="gene ID" value="Pp3c26_9050"/>
</dbReference>
<dbReference type="STRING" id="3218.A9RF91"/>
<dbReference type="KEGG" id="ppp:112277692"/>
<dbReference type="Gene3D" id="2.40.70.10">
    <property type="entry name" value="Acid Proteases"/>
    <property type="match status" value="2"/>
</dbReference>
<evidence type="ECO:0000256" key="2">
    <source>
        <dbReference type="PIRSR" id="PIRSR601461-1"/>
    </source>
</evidence>
<reference evidence="7" key="3">
    <citation type="submission" date="2020-12" db="UniProtKB">
        <authorList>
            <consortium name="EnsemblPlants"/>
        </authorList>
    </citation>
    <scope>IDENTIFICATION</scope>
</reference>
<dbReference type="EMBL" id="ABEU02000026">
    <property type="protein sequence ID" value="PNR26946.1"/>
    <property type="molecule type" value="Genomic_DNA"/>
</dbReference>
<dbReference type="InterPro" id="IPR032799">
    <property type="entry name" value="TAXi_C"/>
</dbReference>
<evidence type="ECO:0000313" key="9">
    <source>
        <dbReference type="Proteomes" id="UP000006727"/>
    </source>
</evidence>
<dbReference type="InterPro" id="IPR001969">
    <property type="entry name" value="Aspartic_peptidase_AS"/>
</dbReference>
<dbReference type="InterPro" id="IPR001461">
    <property type="entry name" value="Aspartic_peptidase_A1"/>
</dbReference>
<dbReference type="GO" id="GO:0006508">
    <property type="term" value="P:proteolysis"/>
    <property type="evidence" value="ECO:0007669"/>
    <property type="project" value="UniProtKB-KW"/>
</dbReference>
<dbReference type="Gramene" id="Pp3c26_9350V3.1">
    <property type="protein sequence ID" value="Pp3c26_9350V3.1"/>
    <property type="gene ID" value="Pp3c26_9350"/>
</dbReference>
<dbReference type="AlphaFoldDB" id="A9RF91"/>
<feature type="domain" description="Peptidase A1" evidence="4">
    <location>
        <begin position="111"/>
        <end position="454"/>
    </location>
</feature>
<accession>A9RF91</accession>
<evidence type="ECO:0000313" key="7">
    <source>
        <dbReference type="EnsemblPlants" id="Pp3c26_9050V3.1"/>
    </source>
</evidence>
<name>A9RF91_PHYPA</name>
<dbReference type="OMA" id="SETHFYG"/>
<evidence type="ECO:0000313" key="6">
    <source>
        <dbReference type="EMBL" id="PNR26946.1"/>
    </source>
</evidence>
<dbReference type="InterPro" id="IPR034164">
    <property type="entry name" value="Pepsin-like_dom"/>
</dbReference>
<dbReference type="EnsemblPlants" id="Pp3c26_9350V3.2">
    <property type="protein sequence ID" value="Pp3c26_9350V3.2"/>
    <property type="gene ID" value="Pp3c26_9350"/>
</dbReference>
<dbReference type="PRINTS" id="PR00792">
    <property type="entry name" value="PEPSIN"/>
</dbReference>
<comment type="similarity">
    <text evidence="1 3">Belongs to the peptidase A1 family.</text>
</comment>
<keyword evidence="3" id="KW-0064">Aspartyl protease</keyword>
<dbReference type="FunCoup" id="A9RF91">
    <property type="interactions" value="203"/>
</dbReference>
<dbReference type="GO" id="GO:0004190">
    <property type="term" value="F:aspartic-type endopeptidase activity"/>
    <property type="evidence" value="ECO:0007669"/>
    <property type="project" value="UniProtKB-KW"/>
</dbReference>
<dbReference type="EMBL" id="ABEU02000026">
    <property type="protein sequence ID" value="PNR26942.1"/>
    <property type="molecule type" value="Genomic_DNA"/>
</dbReference>
<evidence type="ECO:0000259" key="4">
    <source>
        <dbReference type="PROSITE" id="PS51767"/>
    </source>
</evidence>
<keyword evidence="3" id="KW-0378">Hydrolase</keyword>
<dbReference type="EnsemblPlants" id="Pp3c26_9050V3.2">
    <property type="protein sequence ID" value="Pp3c26_9050V3.2"/>
    <property type="gene ID" value="Pp3c26_9050"/>
</dbReference>
<feature type="active site" evidence="2">
    <location>
        <position position="129"/>
    </location>
</feature>
<dbReference type="PaxDb" id="3218-PP1S6_43V6.1"/>
<dbReference type="Gramene" id="Pp3c26_9350V3.2">
    <property type="protein sequence ID" value="Pp3c26_9350V3.2"/>
    <property type="gene ID" value="Pp3c26_9350"/>
</dbReference>
<proteinExistence type="inferred from homology"/>
<evidence type="ECO:0000313" key="5">
    <source>
        <dbReference type="EMBL" id="PNR26942.1"/>
    </source>
</evidence>
<keyword evidence="9" id="KW-1185">Reference proteome</keyword>
<dbReference type="Proteomes" id="UP000006727">
    <property type="component" value="Chromosome 26"/>
</dbReference>
<evidence type="ECO:0000256" key="3">
    <source>
        <dbReference type="RuleBase" id="RU000454"/>
    </source>
</evidence>
<dbReference type="InterPro" id="IPR033121">
    <property type="entry name" value="PEPTIDASE_A1"/>
</dbReference>
<dbReference type="EnsemblPlants" id="Pp3c26_9050V3.1">
    <property type="protein sequence ID" value="Pp3c26_9050V3.1"/>
    <property type="gene ID" value="Pp3c26_9050"/>
</dbReference>
<dbReference type="SUPFAM" id="SSF50630">
    <property type="entry name" value="Acid proteases"/>
    <property type="match status" value="1"/>
</dbReference>
<dbReference type="PROSITE" id="PS51767">
    <property type="entry name" value="PEPTIDASE_A1"/>
    <property type="match status" value="1"/>
</dbReference>
<organism evidence="6">
    <name type="scientific">Physcomitrium patens</name>
    <name type="common">Spreading-leaved earth moss</name>
    <name type="synonym">Physcomitrella patens</name>
    <dbReference type="NCBI Taxonomy" id="3218"/>
    <lineage>
        <taxon>Eukaryota</taxon>
        <taxon>Viridiplantae</taxon>
        <taxon>Streptophyta</taxon>
        <taxon>Embryophyta</taxon>
        <taxon>Bryophyta</taxon>
        <taxon>Bryophytina</taxon>
        <taxon>Bryopsida</taxon>
        <taxon>Funariidae</taxon>
        <taxon>Funariales</taxon>
        <taxon>Funariaceae</taxon>
        <taxon>Physcomitrium</taxon>
    </lineage>
</organism>
<dbReference type="InterPro" id="IPR032861">
    <property type="entry name" value="TAXi_N"/>
</dbReference>
<dbReference type="Gramene" id="Pp3c26_9050V3.1">
    <property type="protein sequence ID" value="Pp3c26_9050V3.1"/>
    <property type="gene ID" value="Pp3c26_9050"/>
</dbReference>
<evidence type="ECO:0000313" key="8">
    <source>
        <dbReference type="EnsemblPlants" id="Pp3c26_9350V3.1"/>
    </source>
</evidence>
<sequence>MATTVRSRGVLVMVHCCVLWMLATTFANALRMDLFHKFSKQAIEAMRSRNGMDYAQDWPTEGTIEFQTMLRDHDVARHTRTARRILAASSMDQYVLIQGNATEQLFGGGLHYSYIDIGTPNVQFLVVLDTGSDLLWIPCECESCAPLSAESKDPRTSQLNPYTPSLSSTAKPVLCSDPLCEMSSTCMAPTDQCPYEINYVSANTSTSGALYEDYMYFMRESGGNPVKLPVYLGCGKVQTGSLLKGAAPNGLMGLGTTDISVPNKLASTGQLADSFSLCISPGGSGTLTFGDEGPAAQRTTPIIPKSVSMLDTYIVEIDSITVGNTNLLMASHALFDTGTSFTYLSKTVYPQFVQAYDAQMSLPKWNDPRFSKWDLCYQTSNTNFQVPVVSLALSGGNSLDVVSGLKSIVDDNNAMIAVCVTVMDSGAGLSIIGQNFMTNYSITYNRAKMTIGWTPSDCSTDLTLSNSTPGSVPAALPPTAPLPAVPRPASPNSTVTANSNVATAVLADILPLLLACLISLAAIFG</sequence>
<dbReference type="PROSITE" id="PS00141">
    <property type="entry name" value="ASP_PROTEASE"/>
    <property type="match status" value="2"/>
</dbReference>
<dbReference type="InterPro" id="IPR021109">
    <property type="entry name" value="Peptidase_aspartic_dom_sf"/>
</dbReference>
<dbReference type="GeneID" id="112277692"/>
<reference evidence="6 9" key="1">
    <citation type="journal article" date="2008" name="Science">
        <title>The Physcomitrella genome reveals evolutionary insights into the conquest of land by plants.</title>
        <authorList>
            <person name="Rensing S."/>
            <person name="Lang D."/>
            <person name="Zimmer A."/>
            <person name="Terry A."/>
            <person name="Salamov A."/>
            <person name="Shapiro H."/>
            <person name="Nishiyama T."/>
            <person name="Perroud P.-F."/>
            <person name="Lindquist E."/>
            <person name="Kamisugi Y."/>
            <person name="Tanahashi T."/>
            <person name="Sakakibara K."/>
            <person name="Fujita T."/>
            <person name="Oishi K."/>
            <person name="Shin-I T."/>
            <person name="Kuroki Y."/>
            <person name="Toyoda A."/>
            <person name="Suzuki Y."/>
            <person name="Hashimoto A."/>
            <person name="Yamaguchi K."/>
            <person name="Sugano A."/>
            <person name="Kohara Y."/>
            <person name="Fujiyama A."/>
            <person name="Anterola A."/>
            <person name="Aoki S."/>
            <person name="Ashton N."/>
            <person name="Barbazuk W.B."/>
            <person name="Barker E."/>
            <person name="Bennetzen J."/>
            <person name="Bezanilla M."/>
            <person name="Blankenship R."/>
            <person name="Cho S.H."/>
            <person name="Dutcher S."/>
            <person name="Estelle M."/>
            <person name="Fawcett J.A."/>
            <person name="Gundlach H."/>
            <person name="Hanada K."/>
            <person name="Heyl A."/>
            <person name="Hicks K.A."/>
            <person name="Hugh J."/>
            <person name="Lohr M."/>
            <person name="Mayer K."/>
            <person name="Melkozernov A."/>
            <person name="Murata T."/>
            <person name="Nelson D."/>
            <person name="Pils B."/>
            <person name="Prigge M."/>
            <person name="Reiss B."/>
            <person name="Renner T."/>
            <person name="Rombauts S."/>
            <person name="Rushton P."/>
            <person name="Sanderfoot A."/>
            <person name="Schween G."/>
            <person name="Shiu S.-H."/>
            <person name="Stueber K."/>
            <person name="Theodoulou F.L."/>
            <person name="Tu H."/>
            <person name="Van de Peer Y."/>
            <person name="Verrier P.J."/>
            <person name="Waters E."/>
            <person name="Wood A."/>
            <person name="Yang L."/>
            <person name="Cove D."/>
            <person name="Cuming A."/>
            <person name="Hasebe M."/>
            <person name="Lucas S."/>
            <person name="Mishler D.B."/>
            <person name="Reski R."/>
            <person name="Grigoriev I."/>
            <person name="Quatrano R.S."/>
            <person name="Boore J.L."/>
        </authorList>
    </citation>
    <scope>NUCLEOTIDE SEQUENCE [LARGE SCALE GENOMIC DNA]</scope>
    <source>
        <strain evidence="7 9">cv. Gransden 2004</strain>
    </source>
</reference>
<dbReference type="EnsemblPlants" id="Pp3c26_9350V3.1">
    <property type="protein sequence ID" value="Pp3c26_9350V3.1"/>
    <property type="gene ID" value="Pp3c26_9350"/>
</dbReference>
<keyword evidence="3" id="KW-0645">Protease</keyword>
<dbReference type="CDD" id="cd05471">
    <property type="entry name" value="pepsin_like"/>
    <property type="match status" value="1"/>
</dbReference>
<dbReference type="HOGENOM" id="CLU_029667_2_0_1"/>
<dbReference type="PANTHER" id="PTHR13683:SF232">
    <property type="entry name" value="OS09G0542100 PROTEIN"/>
    <property type="match status" value="1"/>
</dbReference>
<dbReference type="RefSeq" id="XP_024366080.1">
    <property type="nucleotide sequence ID" value="XM_024510312.2"/>
</dbReference>
<reference evidence="6 9" key="2">
    <citation type="journal article" date="2018" name="Plant J.">
        <title>The Physcomitrella patens chromosome-scale assembly reveals moss genome structure and evolution.</title>
        <authorList>
            <person name="Lang D."/>
            <person name="Ullrich K.K."/>
            <person name="Murat F."/>
            <person name="Fuchs J."/>
            <person name="Jenkins J."/>
            <person name="Haas F.B."/>
            <person name="Piednoel M."/>
            <person name="Gundlach H."/>
            <person name="Van Bel M."/>
            <person name="Meyberg R."/>
            <person name="Vives C."/>
            <person name="Morata J."/>
            <person name="Symeonidi A."/>
            <person name="Hiss M."/>
            <person name="Muchero W."/>
            <person name="Kamisugi Y."/>
            <person name="Saleh O."/>
            <person name="Blanc G."/>
            <person name="Decker E.L."/>
            <person name="van Gessel N."/>
            <person name="Grimwood J."/>
            <person name="Hayes R.D."/>
            <person name="Graham S.W."/>
            <person name="Gunter L.E."/>
            <person name="McDaniel S.F."/>
            <person name="Hoernstein S.N.W."/>
            <person name="Larsson A."/>
            <person name="Li F.W."/>
            <person name="Perroud P.F."/>
            <person name="Phillips J."/>
            <person name="Ranjan P."/>
            <person name="Rokshar D.S."/>
            <person name="Rothfels C.J."/>
            <person name="Schneider L."/>
            <person name="Shu S."/>
            <person name="Stevenson D.W."/>
            <person name="Thummler F."/>
            <person name="Tillich M."/>
            <person name="Villarreal Aguilar J.C."/>
            <person name="Widiez T."/>
            <person name="Wong G.K."/>
            <person name="Wymore A."/>
            <person name="Zhang Y."/>
            <person name="Zimmer A.D."/>
            <person name="Quatrano R.S."/>
            <person name="Mayer K.F.X."/>
            <person name="Goodstein D."/>
            <person name="Casacuberta J.M."/>
            <person name="Vandepoele K."/>
            <person name="Reski R."/>
            <person name="Cuming A.C."/>
            <person name="Tuskan G.A."/>
            <person name="Maumus F."/>
            <person name="Salse J."/>
            <person name="Schmutz J."/>
            <person name="Rensing S.A."/>
        </authorList>
    </citation>
    <scope>NUCLEOTIDE SEQUENCE [LARGE SCALE GENOMIC DNA]</scope>
    <source>
        <strain evidence="7 9">cv. Gransden 2004</strain>
    </source>
</reference>
<dbReference type="eggNOG" id="KOG1339">
    <property type="taxonomic scope" value="Eukaryota"/>
</dbReference>
<gene>
    <name evidence="8" type="primary">LOC112277692</name>
    <name evidence="7" type="synonym">LOC112277972</name>
    <name evidence="5" type="ORF">PHYPA_030423</name>
    <name evidence="6" type="ORF">PHYPA_030427</name>
</gene>
<dbReference type="OrthoDB" id="2747330at2759"/>
<dbReference type="PANTHER" id="PTHR13683">
    <property type="entry name" value="ASPARTYL PROTEASES"/>
    <property type="match status" value="1"/>
</dbReference>